<dbReference type="Gene3D" id="3.40.50.2300">
    <property type="match status" value="1"/>
</dbReference>
<evidence type="ECO:0000259" key="5">
    <source>
        <dbReference type="PROSITE" id="PS50043"/>
    </source>
</evidence>
<keyword evidence="2" id="KW-0238">DNA-binding</keyword>
<dbReference type="PANTHER" id="PTHR44688">
    <property type="entry name" value="DNA-BINDING TRANSCRIPTIONAL ACTIVATOR DEVR_DOSR"/>
    <property type="match status" value="1"/>
</dbReference>
<feature type="modified residue" description="4-aspartylphosphate" evidence="4">
    <location>
        <position position="66"/>
    </location>
</feature>
<accession>A0A1I4EPB1</accession>
<feature type="domain" description="HTH luxR-type" evidence="5">
    <location>
        <begin position="147"/>
        <end position="212"/>
    </location>
</feature>
<dbReference type="InterPro" id="IPR011006">
    <property type="entry name" value="CheY-like_superfamily"/>
</dbReference>
<protein>
    <submittedName>
        <fullName evidence="7">Two component transcriptional regulator, LuxR family</fullName>
    </submittedName>
</protein>
<keyword evidence="8" id="KW-1185">Reference proteome</keyword>
<dbReference type="PROSITE" id="PS00622">
    <property type="entry name" value="HTH_LUXR_1"/>
    <property type="match status" value="1"/>
</dbReference>
<dbReference type="InterPro" id="IPR001789">
    <property type="entry name" value="Sig_transdc_resp-reg_receiver"/>
</dbReference>
<keyword evidence="3" id="KW-0804">Transcription</keyword>
<proteinExistence type="predicted"/>
<dbReference type="SMART" id="SM00448">
    <property type="entry name" value="REC"/>
    <property type="match status" value="1"/>
</dbReference>
<evidence type="ECO:0000256" key="2">
    <source>
        <dbReference type="ARBA" id="ARBA00023125"/>
    </source>
</evidence>
<evidence type="ECO:0000313" key="7">
    <source>
        <dbReference type="EMBL" id="SFL06001.1"/>
    </source>
</evidence>
<feature type="domain" description="Response regulatory" evidence="6">
    <location>
        <begin position="17"/>
        <end position="131"/>
    </location>
</feature>
<dbReference type="CDD" id="cd06170">
    <property type="entry name" value="LuxR_C_like"/>
    <property type="match status" value="1"/>
</dbReference>
<dbReference type="Proteomes" id="UP000199598">
    <property type="component" value="Unassembled WGS sequence"/>
</dbReference>
<dbReference type="Gene3D" id="1.10.10.10">
    <property type="entry name" value="Winged helix-like DNA-binding domain superfamily/Winged helix DNA-binding domain"/>
    <property type="match status" value="1"/>
</dbReference>
<evidence type="ECO:0000256" key="4">
    <source>
        <dbReference type="PROSITE-ProRule" id="PRU00169"/>
    </source>
</evidence>
<dbReference type="SUPFAM" id="SSF52172">
    <property type="entry name" value="CheY-like"/>
    <property type="match status" value="1"/>
</dbReference>
<dbReference type="PANTHER" id="PTHR44688:SF16">
    <property type="entry name" value="DNA-BINDING TRANSCRIPTIONAL ACTIVATOR DEVR_DOSR"/>
    <property type="match status" value="1"/>
</dbReference>
<dbReference type="PRINTS" id="PR00038">
    <property type="entry name" value="HTHLUXR"/>
</dbReference>
<dbReference type="SMART" id="SM00421">
    <property type="entry name" value="HTH_LUXR"/>
    <property type="match status" value="1"/>
</dbReference>
<dbReference type="InterPro" id="IPR036388">
    <property type="entry name" value="WH-like_DNA-bd_sf"/>
</dbReference>
<dbReference type="InterPro" id="IPR000792">
    <property type="entry name" value="Tscrpt_reg_LuxR_C"/>
</dbReference>
<dbReference type="PROSITE" id="PS50110">
    <property type="entry name" value="RESPONSE_REGULATORY"/>
    <property type="match status" value="1"/>
</dbReference>
<evidence type="ECO:0000313" key="8">
    <source>
        <dbReference type="Proteomes" id="UP000199598"/>
    </source>
</evidence>
<evidence type="ECO:0000256" key="3">
    <source>
        <dbReference type="ARBA" id="ARBA00023163"/>
    </source>
</evidence>
<evidence type="ECO:0000256" key="1">
    <source>
        <dbReference type="ARBA" id="ARBA00023015"/>
    </source>
</evidence>
<keyword evidence="1" id="KW-0805">Transcription regulation</keyword>
<sequence>MTQQPVKLLYGPEAEPVIIIIDDDDAMREALVCLVESVGLKAVDFERADDFLNSDLRPCVGVIITDMRIPGTSGLGLLEKLRASGQHLPVIVISAFANLRDGVRAMSLGAVDVLEKPFDEQSLLDKLQDLITETRNRASQCCLTAQAKVKVDRLTNREREVMGYLAQGLQNKSIANALGLSVKTVEIHRHNVLTKLEVQTLVDVYQLTQSADRATGSGRCCGVNS</sequence>
<dbReference type="RefSeq" id="WP_093523218.1">
    <property type="nucleotide sequence ID" value="NZ_FOSK01000015.1"/>
</dbReference>
<reference evidence="7 8" key="1">
    <citation type="submission" date="2016-10" db="EMBL/GenBank/DDBJ databases">
        <authorList>
            <person name="Varghese N."/>
            <person name="Submissions S."/>
        </authorList>
    </citation>
    <scope>NUCLEOTIDE SEQUENCE [LARGE SCALE GENOMIC DNA]</scope>
    <source>
        <strain evidence="7 8">DSM 16392</strain>
    </source>
</reference>
<dbReference type="PROSITE" id="PS50043">
    <property type="entry name" value="HTH_LUXR_2"/>
    <property type="match status" value="1"/>
</dbReference>
<dbReference type="SUPFAM" id="SSF46894">
    <property type="entry name" value="C-terminal effector domain of the bipartite response regulators"/>
    <property type="match status" value="1"/>
</dbReference>
<dbReference type="InterPro" id="IPR016032">
    <property type="entry name" value="Sig_transdc_resp-reg_C-effctor"/>
</dbReference>
<evidence type="ECO:0000259" key="6">
    <source>
        <dbReference type="PROSITE" id="PS50110"/>
    </source>
</evidence>
<dbReference type="Pfam" id="PF00196">
    <property type="entry name" value="GerE"/>
    <property type="match status" value="1"/>
</dbReference>
<name>A0A1I4EPB1_9HYPH</name>
<comment type="caution">
    <text evidence="7">The sequence shown here is derived from an EMBL/GenBank/DDBJ whole genome shotgun (WGS) entry which is preliminary data.</text>
</comment>
<gene>
    <name evidence="7" type="ORF">SAMN04488518_115109</name>
</gene>
<dbReference type="EMBL" id="FOSK01000015">
    <property type="protein sequence ID" value="SFL06001.1"/>
    <property type="molecule type" value="Genomic_DNA"/>
</dbReference>
<organism evidence="7 8">
    <name type="scientific">Pseudovibrio ascidiaceicola</name>
    <dbReference type="NCBI Taxonomy" id="285279"/>
    <lineage>
        <taxon>Bacteria</taxon>
        <taxon>Pseudomonadati</taxon>
        <taxon>Pseudomonadota</taxon>
        <taxon>Alphaproteobacteria</taxon>
        <taxon>Hyphomicrobiales</taxon>
        <taxon>Stappiaceae</taxon>
        <taxon>Pseudovibrio</taxon>
    </lineage>
</organism>
<dbReference type="Pfam" id="PF00072">
    <property type="entry name" value="Response_reg"/>
    <property type="match status" value="1"/>
</dbReference>
<keyword evidence="4" id="KW-0597">Phosphoprotein</keyword>